<comment type="similarity">
    <text evidence="2">Belongs to the AmiS/UreI family.</text>
</comment>
<protein>
    <recommendedName>
        <fullName evidence="11">AmiS/UreI family transporter</fullName>
    </recommendedName>
</protein>
<keyword evidence="5 8" id="KW-0812">Transmembrane</keyword>
<dbReference type="Proteomes" id="UP000771797">
    <property type="component" value="Unassembled WGS sequence"/>
</dbReference>
<evidence type="ECO:0000256" key="3">
    <source>
        <dbReference type="ARBA" id="ARBA00022448"/>
    </source>
</evidence>
<proteinExistence type="inferred from homology"/>
<dbReference type="EMBL" id="AQPF01000040">
    <property type="protein sequence ID" value="KAF0804041.1"/>
    <property type="molecule type" value="Genomic_DNA"/>
</dbReference>
<dbReference type="InterPro" id="IPR003211">
    <property type="entry name" value="AmiSUreI_transpt"/>
</dbReference>
<feature type="transmembrane region" description="Helical" evidence="8">
    <location>
        <begin position="30"/>
        <end position="51"/>
    </location>
</feature>
<evidence type="ECO:0000256" key="7">
    <source>
        <dbReference type="ARBA" id="ARBA00023136"/>
    </source>
</evidence>
<evidence type="ECO:0000256" key="5">
    <source>
        <dbReference type="ARBA" id="ARBA00022692"/>
    </source>
</evidence>
<evidence type="ECO:0000313" key="10">
    <source>
        <dbReference type="Proteomes" id="UP000771797"/>
    </source>
</evidence>
<keyword evidence="6 8" id="KW-1133">Transmembrane helix</keyword>
<reference evidence="9 10" key="1">
    <citation type="submission" date="2012-09" db="EMBL/GenBank/DDBJ databases">
        <title>Genome Sequence of alkane-degrading Bacterium Alcanivorax sp. 6-D-6.</title>
        <authorList>
            <person name="Lai Q."/>
            <person name="Shao Z."/>
        </authorList>
    </citation>
    <scope>NUCLEOTIDE SEQUENCE [LARGE SCALE GENOMIC DNA]</scope>
    <source>
        <strain evidence="9 10">6-D-6</strain>
    </source>
</reference>
<organism evidence="9 10">
    <name type="scientific">Alcanivorax xiamenensis</name>
    <dbReference type="NCBI Taxonomy" id="1177156"/>
    <lineage>
        <taxon>Bacteria</taxon>
        <taxon>Pseudomonadati</taxon>
        <taxon>Pseudomonadota</taxon>
        <taxon>Gammaproteobacteria</taxon>
        <taxon>Oceanospirillales</taxon>
        <taxon>Alcanivoracaceae</taxon>
        <taxon>Alcanivorax</taxon>
    </lineage>
</organism>
<comment type="caution">
    <text evidence="9">The sequence shown here is derived from an EMBL/GenBank/DDBJ whole genome shotgun (WGS) entry which is preliminary data.</text>
</comment>
<feature type="transmembrane region" description="Helical" evidence="8">
    <location>
        <begin position="120"/>
        <end position="139"/>
    </location>
</feature>
<sequence length="172" mass="18919">MILGLTLLYVGAVLFLNSIWLMNKISGREVAVINLFVGALSLCIALFLILAEPAGPLSIKAGAFTLLFAFTYLWVAANQFLNVDGKGLGWFCLFVSLTASIIAIQSLADIGDDFGLWNTFNWIAWTVLWFSFFLLLGLSRNIQKPVAWLTLLCAVFTGWIPGLLLLEQVVQA</sequence>
<comment type="subcellular location">
    <subcellularLocation>
        <location evidence="1">Cell membrane</location>
        <topology evidence="1">Multi-pass membrane protein</topology>
    </subcellularLocation>
</comment>
<feature type="transmembrane region" description="Helical" evidence="8">
    <location>
        <begin position="87"/>
        <end position="108"/>
    </location>
</feature>
<keyword evidence="7 8" id="KW-0472">Membrane</keyword>
<feature type="transmembrane region" description="Helical" evidence="8">
    <location>
        <begin position="146"/>
        <end position="166"/>
    </location>
</feature>
<feature type="transmembrane region" description="Helical" evidence="8">
    <location>
        <begin position="6"/>
        <end position="23"/>
    </location>
</feature>
<dbReference type="Gene3D" id="1.25.40.600">
    <property type="match status" value="1"/>
</dbReference>
<name>A0ABQ6Y4D2_9GAMM</name>
<evidence type="ECO:0000256" key="1">
    <source>
        <dbReference type="ARBA" id="ARBA00004651"/>
    </source>
</evidence>
<evidence type="ECO:0000256" key="4">
    <source>
        <dbReference type="ARBA" id="ARBA00022475"/>
    </source>
</evidence>
<evidence type="ECO:0000256" key="8">
    <source>
        <dbReference type="SAM" id="Phobius"/>
    </source>
</evidence>
<dbReference type="RefSeq" id="WP_159661400.1">
    <property type="nucleotide sequence ID" value="NZ_AQPF01000040.1"/>
</dbReference>
<accession>A0ABQ6Y4D2</accession>
<dbReference type="InterPro" id="IPR038523">
    <property type="entry name" value="AmiSUreI_transpt_sf"/>
</dbReference>
<evidence type="ECO:0000256" key="2">
    <source>
        <dbReference type="ARBA" id="ARBA00010068"/>
    </source>
</evidence>
<gene>
    <name evidence="9" type="ORF">A6D6_03432</name>
</gene>
<keyword evidence="3" id="KW-0813">Transport</keyword>
<keyword evidence="10" id="KW-1185">Reference proteome</keyword>
<evidence type="ECO:0000313" key="9">
    <source>
        <dbReference type="EMBL" id="KAF0804041.1"/>
    </source>
</evidence>
<feature type="transmembrane region" description="Helical" evidence="8">
    <location>
        <begin position="57"/>
        <end position="75"/>
    </location>
</feature>
<keyword evidence="4" id="KW-1003">Cell membrane</keyword>
<evidence type="ECO:0008006" key="11">
    <source>
        <dbReference type="Google" id="ProtNLM"/>
    </source>
</evidence>
<dbReference type="CDD" id="cd13747">
    <property type="entry name" value="UreI_AmiS_like_1"/>
    <property type="match status" value="1"/>
</dbReference>
<evidence type="ECO:0000256" key="6">
    <source>
        <dbReference type="ARBA" id="ARBA00022989"/>
    </source>
</evidence>
<dbReference type="Pfam" id="PF02293">
    <property type="entry name" value="AmiS_UreI"/>
    <property type="match status" value="1"/>
</dbReference>